<evidence type="ECO:0000313" key="3">
    <source>
        <dbReference type="Proteomes" id="UP000197174"/>
    </source>
</evidence>
<dbReference type="CDD" id="cd02440">
    <property type="entry name" value="AdoMet_MTases"/>
    <property type="match status" value="1"/>
</dbReference>
<dbReference type="Proteomes" id="UP000197174">
    <property type="component" value="Unassembled WGS sequence"/>
</dbReference>
<feature type="domain" description="Methyltransferase type 11" evidence="1">
    <location>
        <begin position="73"/>
        <end position="163"/>
    </location>
</feature>
<dbReference type="OrthoDB" id="65624at2"/>
<proteinExistence type="predicted"/>
<evidence type="ECO:0000259" key="1">
    <source>
        <dbReference type="Pfam" id="PF08241"/>
    </source>
</evidence>
<protein>
    <submittedName>
        <fullName evidence="2">Methyltransferase type 11</fullName>
    </submittedName>
</protein>
<keyword evidence="2" id="KW-0489">Methyltransferase</keyword>
<dbReference type="Gene3D" id="3.40.50.150">
    <property type="entry name" value="Vaccinia Virus protein VP39"/>
    <property type="match status" value="1"/>
</dbReference>
<keyword evidence="2" id="KW-0808">Transferase</keyword>
<comment type="caution">
    <text evidence="2">The sequence shown here is derived from an EMBL/GenBank/DDBJ whole genome shotgun (WGS) entry which is preliminary data.</text>
</comment>
<evidence type="ECO:0000313" key="2">
    <source>
        <dbReference type="EMBL" id="OWV05644.1"/>
    </source>
</evidence>
<gene>
    <name evidence="2" type="ORF">B5D80_17800</name>
</gene>
<sequence length="294" mass="31688">MSVQQGTRAAANTLSAAQVRTHPWCGPLDRAPQRYRGPHRLSAGGWQSFVDRLERREEMAVVRAALTGNRRVLDVGGGTGEITRAVAGDLGRCVTVEPHVNRVERLRLGVGGTDGGELEVHPGRAEALPFADGSFDAVFSAWVLPYVDDLVRAVREIARVCDPTHGEAKVVLIGGSPDNELVALLNEVCVPIAGESHDHQGYLLATAAQTLSEHGFGRFSLSRTEAALHFTEPSLAERIRSAADLLVNFWYDGHPRAADMREALVPALGRHFARRPHAIGDQGLVLVARPGESA</sequence>
<accession>A0A246RKJ4</accession>
<dbReference type="AlphaFoldDB" id="A0A246RKJ4"/>
<dbReference type="GO" id="GO:0032259">
    <property type="term" value="P:methylation"/>
    <property type="evidence" value="ECO:0007669"/>
    <property type="project" value="UniProtKB-KW"/>
</dbReference>
<dbReference type="Pfam" id="PF08241">
    <property type="entry name" value="Methyltransf_11"/>
    <property type="match status" value="1"/>
</dbReference>
<name>A0A246RKJ4_9ACTN</name>
<dbReference type="EMBL" id="MZMV01000028">
    <property type="protein sequence ID" value="OWV05644.1"/>
    <property type="molecule type" value="Genomic_DNA"/>
</dbReference>
<dbReference type="InterPro" id="IPR013216">
    <property type="entry name" value="Methyltransf_11"/>
</dbReference>
<organism evidence="2 3">
    <name type="scientific">Micromonospora wenchangensis</name>
    <dbReference type="NCBI Taxonomy" id="1185415"/>
    <lineage>
        <taxon>Bacteria</taxon>
        <taxon>Bacillati</taxon>
        <taxon>Actinomycetota</taxon>
        <taxon>Actinomycetes</taxon>
        <taxon>Micromonosporales</taxon>
        <taxon>Micromonosporaceae</taxon>
        <taxon>Micromonospora</taxon>
    </lineage>
</organism>
<reference evidence="2 3" key="1">
    <citation type="submission" date="2017-03" db="EMBL/GenBank/DDBJ databases">
        <title>Whole genome sequence of Micromonospora wenchangensis, isolated from mangrove soil.</title>
        <authorList>
            <person name="Yang H."/>
        </authorList>
    </citation>
    <scope>NUCLEOTIDE SEQUENCE [LARGE SCALE GENOMIC DNA]</scope>
    <source>
        <strain evidence="2 3">CCTCC AA 2012002</strain>
    </source>
</reference>
<dbReference type="SUPFAM" id="SSF53335">
    <property type="entry name" value="S-adenosyl-L-methionine-dependent methyltransferases"/>
    <property type="match status" value="1"/>
</dbReference>
<keyword evidence="3" id="KW-1185">Reference proteome</keyword>
<dbReference type="InterPro" id="IPR050508">
    <property type="entry name" value="Methyltransf_Superfamily"/>
</dbReference>
<dbReference type="PANTHER" id="PTHR42912">
    <property type="entry name" value="METHYLTRANSFERASE"/>
    <property type="match status" value="1"/>
</dbReference>
<dbReference type="GO" id="GO:0008757">
    <property type="term" value="F:S-adenosylmethionine-dependent methyltransferase activity"/>
    <property type="evidence" value="ECO:0007669"/>
    <property type="project" value="InterPro"/>
</dbReference>
<dbReference type="InterPro" id="IPR029063">
    <property type="entry name" value="SAM-dependent_MTases_sf"/>
</dbReference>